<feature type="domain" description="Glycosyl hydrolase family 13 catalytic" evidence="3">
    <location>
        <begin position="26"/>
        <end position="121"/>
    </location>
</feature>
<accession>A0ABZ1B7C9</accession>
<dbReference type="Pfam" id="PF00128">
    <property type="entry name" value="Alpha-amylase"/>
    <property type="match status" value="1"/>
</dbReference>
<evidence type="ECO:0000256" key="1">
    <source>
        <dbReference type="ARBA" id="ARBA00022801"/>
    </source>
</evidence>
<dbReference type="GO" id="GO:0016787">
    <property type="term" value="F:hydrolase activity"/>
    <property type="evidence" value="ECO:0007669"/>
    <property type="project" value="UniProtKB-KW"/>
</dbReference>
<proteinExistence type="predicted"/>
<dbReference type="SUPFAM" id="SSF51445">
    <property type="entry name" value="(Trans)glycosidases"/>
    <property type="match status" value="1"/>
</dbReference>
<dbReference type="RefSeq" id="WP_324277956.1">
    <property type="nucleotide sequence ID" value="NZ_CP141261.1"/>
</dbReference>
<keyword evidence="2" id="KW-0326">Glycosidase</keyword>
<dbReference type="EMBL" id="CP141261">
    <property type="protein sequence ID" value="WRL66644.1"/>
    <property type="molecule type" value="Genomic_DNA"/>
</dbReference>
<organism evidence="4 5">
    <name type="scientific">Blastococcus brunescens</name>
    <dbReference type="NCBI Taxonomy" id="1564165"/>
    <lineage>
        <taxon>Bacteria</taxon>
        <taxon>Bacillati</taxon>
        <taxon>Actinomycetota</taxon>
        <taxon>Actinomycetes</taxon>
        <taxon>Geodermatophilales</taxon>
        <taxon>Geodermatophilaceae</taxon>
        <taxon>Blastococcus</taxon>
    </lineage>
</organism>
<evidence type="ECO:0000313" key="4">
    <source>
        <dbReference type="EMBL" id="WRL66644.1"/>
    </source>
</evidence>
<name>A0ABZ1B7C9_9ACTN</name>
<keyword evidence="1 4" id="KW-0378">Hydrolase</keyword>
<gene>
    <name evidence="4" type="ORF">U6N30_15360</name>
</gene>
<dbReference type="PANTHER" id="PTHR10357">
    <property type="entry name" value="ALPHA-AMYLASE FAMILY MEMBER"/>
    <property type="match status" value="1"/>
</dbReference>
<protein>
    <submittedName>
        <fullName evidence="4">Alpha-amylase family glycosyl hydrolase</fullName>
    </submittedName>
</protein>
<keyword evidence="5" id="KW-1185">Reference proteome</keyword>
<evidence type="ECO:0000259" key="3">
    <source>
        <dbReference type="Pfam" id="PF00128"/>
    </source>
</evidence>
<dbReference type="InterPro" id="IPR017853">
    <property type="entry name" value="GH"/>
</dbReference>
<reference evidence="4 5" key="1">
    <citation type="submission" date="2023-12" db="EMBL/GenBank/DDBJ databases">
        <title>Blastococcus brunescens sp. nov., an actonobacterium isolated from sandstone collected in sahara desert.</title>
        <authorList>
            <person name="Gtari M."/>
            <person name="Ghodhbane F."/>
        </authorList>
    </citation>
    <scope>NUCLEOTIDE SEQUENCE [LARGE SCALE GENOMIC DNA]</scope>
    <source>
        <strain evidence="4 5">BMG 8361</strain>
    </source>
</reference>
<dbReference type="Gene3D" id="3.20.20.80">
    <property type="entry name" value="Glycosidases"/>
    <property type="match status" value="1"/>
</dbReference>
<evidence type="ECO:0000313" key="5">
    <source>
        <dbReference type="Proteomes" id="UP001324287"/>
    </source>
</evidence>
<dbReference type="Proteomes" id="UP001324287">
    <property type="component" value="Chromosome"/>
</dbReference>
<evidence type="ECO:0000256" key="2">
    <source>
        <dbReference type="ARBA" id="ARBA00023295"/>
    </source>
</evidence>
<sequence>MVPAALAARRLGPGTEPAYDDFEGHSALVALDHDEPAVADHVVEVMCHWLDRGVDGWRLDAAYAVPTSFWAGVADRVRERHPDAYLMGEVIHGDYTGFVAGSHLDAVTQYELWKAVWSSLNDANFFELDAALTRHGGFLDAFVP</sequence>
<dbReference type="PANTHER" id="PTHR10357:SF210">
    <property type="entry name" value="MALTODEXTRIN GLUCOSIDASE"/>
    <property type="match status" value="1"/>
</dbReference>
<dbReference type="InterPro" id="IPR006047">
    <property type="entry name" value="GH13_cat_dom"/>
</dbReference>